<dbReference type="EMBL" id="KN840454">
    <property type="protein sequence ID" value="KIP10508.1"/>
    <property type="molecule type" value="Genomic_DNA"/>
</dbReference>
<protein>
    <submittedName>
        <fullName evidence="1">Uncharacterized protein</fullName>
    </submittedName>
</protein>
<evidence type="ECO:0000313" key="2">
    <source>
        <dbReference type="Proteomes" id="UP000053257"/>
    </source>
</evidence>
<evidence type="ECO:0000313" key="1">
    <source>
        <dbReference type="EMBL" id="KIP10508.1"/>
    </source>
</evidence>
<dbReference type="AlphaFoldDB" id="A0A0C3PSV4"/>
<dbReference type="OrthoDB" id="3271139at2759"/>
<reference evidence="1 2" key="1">
    <citation type="journal article" date="2014" name="PLoS Genet.">
        <title>Analysis of the Phlebiopsis gigantea genome, transcriptome and secretome provides insight into its pioneer colonization strategies of wood.</title>
        <authorList>
            <person name="Hori C."/>
            <person name="Ishida T."/>
            <person name="Igarashi K."/>
            <person name="Samejima M."/>
            <person name="Suzuki H."/>
            <person name="Master E."/>
            <person name="Ferreira P."/>
            <person name="Ruiz-Duenas F.J."/>
            <person name="Held B."/>
            <person name="Canessa P."/>
            <person name="Larrondo L.F."/>
            <person name="Schmoll M."/>
            <person name="Druzhinina I.S."/>
            <person name="Kubicek C.P."/>
            <person name="Gaskell J.A."/>
            <person name="Kersten P."/>
            <person name="St John F."/>
            <person name="Glasner J."/>
            <person name="Sabat G."/>
            <person name="Splinter BonDurant S."/>
            <person name="Syed K."/>
            <person name="Yadav J."/>
            <person name="Mgbeahuruike A.C."/>
            <person name="Kovalchuk A."/>
            <person name="Asiegbu F.O."/>
            <person name="Lackner G."/>
            <person name="Hoffmeister D."/>
            <person name="Rencoret J."/>
            <person name="Gutierrez A."/>
            <person name="Sun H."/>
            <person name="Lindquist E."/>
            <person name="Barry K."/>
            <person name="Riley R."/>
            <person name="Grigoriev I.V."/>
            <person name="Henrissat B."/>
            <person name="Kues U."/>
            <person name="Berka R.M."/>
            <person name="Martinez A.T."/>
            <person name="Covert S.F."/>
            <person name="Blanchette R.A."/>
            <person name="Cullen D."/>
        </authorList>
    </citation>
    <scope>NUCLEOTIDE SEQUENCE [LARGE SCALE GENOMIC DNA]</scope>
    <source>
        <strain evidence="1 2">11061_1 CR5-6</strain>
    </source>
</reference>
<organism evidence="1 2">
    <name type="scientific">Phlebiopsis gigantea (strain 11061_1 CR5-6)</name>
    <name type="common">White-rot fungus</name>
    <name type="synonym">Peniophora gigantea</name>
    <dbReference type="NCBI Taxonomy" id="745531"/>
    <lineage>
        <taxon>Eukaryota</taxon>
        <taxon>Fungi</taxon>
        <taxon>Dikarya</taxon>
        <taxon>Basidiomycota</taxon>
        <taxon>Agaricomycotina</taxon>
        <taxon>Agaricomycetes</taxon>
        <taxon>Polyporales</taxon>
        <taxon>Phanerochaetaceae</taxon>
        <taxon>Phlebiopsis</taxon>
    </lineage>
</organism>
<accession>A0A0C3PSV4</accession>
<dbReference type="Proteomes" id="UP000053257">
    <property type="component" value="Unassembled WGS sequence"/>
</dbReference>
<dbReference type="HOGENOM" id="CLU_1360865_0_0_1"/>
<name>A0A0C3PSV4_PHLG1</name>
<gene>
    <name evidence="1" type="ORF">PHLGIDRAFT_125539</name>
</gene>
<proteinExistence type="predicted"/>
<keyword evidence="2" id="KW-1185">Reference proteome</keyword>
<sequence>MANEPKVCKNPLNKQILWKDGTSHALAPEIAGTLQFMAIEMLENCSNYMPGVGYPPKYEPFKRMVRHELESLVWVAEYALFRKAHQAVTHLPSTHATRKEVEDAFAEEFGCNIASKLVKQRRQTAFSPREKISPYLDEALQEFIPALMGLVKHQNQNQDLRRATRFWTSEMVAHEQELFIPMTCDSFEEVLRKYASVMKLF</sequence>